<dbReference type="HOGENOM" id="CLU_074913_0_0_1"/>
<organism evidence="2">
    <name type="scientific">Aedes aegypti</name>
    <name type="common">Yellowfever mosquito</name>
    <name type="synonym">Culex aegypti</name>
    <dbReference type="NCBI Taxonomy" id="7159"/>
    <lineage>
        <taxon>Eukaryota</taxon>
        <taxon>Metazoa</taxon>
        <taxon>Ecdysozoa</taxon>
        <taxon>Arthropoda</taxon>
        <taxon>Hexapoda</taxon>
        <taxon>Insecta</taxon>
        <taxon>Pterygota</taxon>
        <taxon>Neoptera</taxon>
        <taxon>Endopterygota</taxon>
        <taxon>Diptera</taxon>
        <taxon>Nematocera</taxon>
        <taxon>Culicoidea</taxon>
        <taxon>Culicidae</taxon>
        <taxon>Culicinae</taxon>
        <taxon>Aedini</taxon>
        <taxon>Aedes</taxon>
        <taxon>Stegomyia</taxon>
    </lineage>
</organism>
<reference evidence="2" key="2">
    <citation type="journal article" date="2007" name="Science">
        <title>Genome sequence of Aedes aegypti, a major arbovirus vector.</title>
        <authorList>
            <person name="Nene V."/>
            <person name="Wortman J.R."/>
            <person name="Lawson D."/>
            <person name="Haas B."/>
            <person name="Kodira C."/>
            <person name="Tu Z.J."/>
            <person name="Loftus B."/>
            <person name="Xi Z."/>
            <person name="Megy K."/>
            <person name="Grabherr M."/>
            <person name="Ren Q."/>
            <person name="Zdobnov E.M."/>
            <person name="Lobo N.F."/>
            <person name="Campbell K.S."/>
            <person name="Brown S.E."/>
            <person name="Bonaldo M.F."/>
            <person name="Zhu J."/>
            <person name="Sinkins S.P."/>
            <person name="Hogenkamp D.G."/>
            <person name="Amedeo P."/>
            <person name="Arensburger P."/>
            <person name="Atkinson P.W."/>
            <person name="Bidwell S."/>
            <person name="Biedler J."/>
            <person name="Birney E."/>
            <person name="Bruggner R.V."/>
            <person name="Costas J."/>
            <person name="Coy M.R."/>
            <person name="Crabtree J."/>
            <person name="Crawford M."/>
            <person name="Debruyn B."/>
            <person name="Decaprio D."/>
            <person name="Eiglmeier K."/>
            <person name="Eisenstadt E."/>
            <person name="El-Dorry H."/>
            <person name="Gelbart W.M."/>
            <person name="Gomes S.L."/>
            <person name="Hammond M."/>
            <person name="Hannick L.I."/>
            <person name="Hogan J.R."/>
            <person name="Holmes M.H."/>
            <person name="Jaffe D."/>
            <person name="Johnston J.S."/>
            <person name="Kennedy R.C."/>
            <person name="Koo H."/>
            <person name="Kravitz S."/>
            <person name="Kriventseva E.V."/>
            <person name="Kulp D."/>
            <person name="Labutti K."/>
            <person name="Lee E."/>
            <person name="Li S."/>
            <person name="Lovin D.D."/>
            <person name="Mao C."/>
            <person name="Mauceli E."/>
            <person name="Menck C.F."/>
            <person name="Miller J.R."/>
            <person name="Montgomery P."/>
            <person name="Mori A."/>
            <person name="Nascimento A.L."/>
            <person name="Naveira H.F."/>
            <person name="Nusbaum C."/>
            <person name="O'leary S."/>
            <person name="Orvis J."/>
            <person name="Pertea M."/>
            <person name="Quesneville H."/>
            <person name="Reidenbach K.R."/>
            <person name="Rogers Y.H."/>
            <person name="Roth C.W."/>
            <person name="Schneider J.R."/>
            <person name="Schatz M."/>
            <person name="Shumway M."/>
            <person name="Stanke M."/>
            <person name="Stinson E.O."/>
            <person name="Tubio J.M."/>
            <person name="Vanzee J.P."/>
            <person name="Verjovski-Almeida S."/>
            <person name="Werner D."/>
            <person name="White O."/>
            <person name="Wyder S."/>
            <person name="Zeng Q."/>
            <person name="Zhao Q."/>
            <person name="Zhao Y."/>
            <person name="Hill C.A."/>
            <person name="Raikhel A.S."/>
            <person name="Soares M.B."/>
            <person name="Knudson D.L."/>
            <person name="Lee N.H."/>
            <person name="Galagan J."/>
            <person name="Salzberg S.L."/>
            <person name="Paulsen I.T."/>
            <person name="Dimopoulos G."/>
            <person name="Collins F.H."/>
            <person name="Birren B."/>
            <person name="Fraser-Liggett C.M."/>
            <person name="Severson D.W."/>
        </authorList>
    </citation>
    <scope>NUCLEOTIDE SEQUENCE [LARGE SCALE GENOMIC DNA]</scope>
    <source>
        <strain evidence="2">Liverpool</strain>
    </source>
</reference>
<keyword evidence="1" id="KW-0732">Signal</keyword>
<dbReference type="Pfam" id="PF07165">
    <property type="entry name" value="DUF1397"/>
    <property type="match status" value="1"/>
</dbReference>
<dbReference type="OrthoDB" id="6512861at2759"/>
<feature type="signal peptide" evidence="1">
    <location>
        <begin position="1"/>
        <end position="19"/>
    </location>
</feature>
<dbReference type="OMA" id="NCMVREL"/>
<dbReference type="InterPro" id="IPR009832">
    <property type="entry name" value="DUF1397"/>
</dbReference>
<dbReference type="EMBL" id="CH477513">
    <property type="protein sequence ID" value="EAT39730.1"/>
    <property type="molecule type" value="Genomic_DNA"/>
</dbReference>
<reference evidence="2" key="1">
    <citation type="submission" date="2005-10" db="EMBL/GenBank/DDBJ databases">
        <authorList>
            <person name="Loftus B.J."/>
            <person name="Nene V.M."/>
            <person name="Hannick L.I."/>
            <person name="Bidwell S."/>
            <person name="Haas B."/>
            <person name="Amedeo P."/>
            <person name="Orvis J."/>
            <person name="Wortman J.R."/>
            <person name="White O.R."/>
            <person name="Salzberg S."/>
            <person name="Shumway M."/>
            <person name="Koo H."/>
            <person name="Zhao Y."/>
            <person name="Holmes M."/>
            <person name="Miller J."/>
            <person name="Schatz M."/>
            <person name="Pop M."/>
            <person name="Pai G."/>
            <person name="Utterback T."/>
            <person name="Rogers Y.-H."/>
            <person name="Kravitz S."/>
            <person name="Fraser C.M."/>
        </authorList>
    </citation>
    <scope>NUCLEOTIDE SEQUENCE</scope>
    <source>
        <strain evidence="2">Liverpool</strain>
    </source>
</reference>
<name>A0A1S4FJQ8_AEDAE</name>
<evidence type="ECO:0000313" key="2">
    <source>
        <dbReference type="EMBL" id="EAT39730.1"/>
    </source>
</evidence>
<dbReference type="KEGG" id="aag:5570664"/>
<dbReference type="PANTHER" id="PTHR20997">
    <property type="entry name" value="EG:BACR42I17.2 PROTEIN-RELATED"/>
    <property type="match status" value="1"/>
</dbReference>
<dbReference type="PANTHER" id="PTHR20997:SF2">
    <property type="entry name" value="EG:BACR42I17.2 PROTEIN-RELATED"/>
    <property type="match status" value="1"/>
</dbReference>
<gene>
    <name evidence="2" type="ORF">AaeL_AAEL008485</name>
</gene>
<feature type="chain" id="PRO_5036464796" evidence="1">
    <location>
        <begin position="20"/>
        <end position="259"/>
    </location>
</feature>
<protein>
    <submittedName>
        <fullName evidence="2">AAEL008485-PA</fullName>
    </submittedName>
</protein>
<sequence>MAIKSIAVLLLASLTIAAADDTNKIDVDSLRQHLPANLQNLSVPTLDEIENAVKDKCIKAGGTDESYEQAKQGAQDLFNCVQGLVDIDQFKKEVEEAKPTGDLDTVFNKYCRKRNTLLECMNTFSNAIDPCLEEDEKRHKGHGMDVFKNLLNFVCHKDGDQIALFIAEKGPECFLEQKDDLIKCINNTFSGYLKDVDTSSHVFPKLVIGPKQCEDFTRLQDCLVQELEQCEESTPANLVESLFRFVRKGSPCDPKNKQG</sequence>
<accession>A0A1S4FJQ8</accession>
<proteinExistence type="predicted"/>
<dbReference type="AlphaFoldDB" id="A0A1S4FJQ8"/>
<reference evidence="2" key="3">
    <citation type="submission" date="2012-09" db="EMBL/GenBank/DDBJ databases">
        <authorList>
            <consortium name="VectorBase"/>
        </authorList>
    </citation>
    <scope>NUCLEOTIDE SEQUENCE</scope>
    <source>
        <strain evidence="2">Liverpool</strain>
    </source>
</reference>
<evidence type="ECO:0000256" key="1">
    <source>
        <dbReference type="SAM" id="SignalP"/>
    </source>
</evidence>